<gene>
    <name evidence="2" type="ORF">rCG_51697</name>
</gene>
<keyword evidence="1" id="KW-0812">Transmembrane</keyword>
<reference evidence="3" key="1">
    <citation type="submission" date="2005-06" db="EMBL/GenBank/DDBJ databases">
        <authorList>
            <person name="Mural R.J."/>
            <person name="Li P.W."/>
            <person name="Adams M.D."/>
            <person name="Amanatides P.G."/>
            <person name="Baden-Tillson H."/>
            <person name="Barnstead M."/>
            <person name="Chin S.H."/>
            <person name="Dew I."/>
            <person name="Evans C.A."/>
            <person name="Ferriera S."/>
            <person name="Flanigan M."/>
            <person name="Fosler C."/>
            <person name="Glodek A."/>
            <person name="Gu Z."/>
            <person name="Holt R.A."/>
            <person name="Jennings D."/>
            <person name="Kraft C.L."/>
            <person name="Lu F."/>
            <person name="Nguyen T."/>
            <person name="Nusskern D.R."/>
            <person name="Pfannkoch C.M."/>
            <person name="Sitter C."/>
            <person name="Sutton G.G."/>
            <person name="Venter J.C."/>
            <person name="Wang Z."/>
            <person name="Woodage T."/>
            <person name="Zheng X.H."/>
            <person name="Zhong F."/>
        </authorList>
    </citation>
    <scope>NUCLEOTIDE SEQUENCE [LARGE SCALE GENOMIC DNA]</scope>
    <source>
        <strain>BN</strain>
        <strain evidence="3">Sprague-Dawley</strain>
    </source>
</reference>
<dbReference type="AlphaFoldDB" id="A6KUV2"/>
<sequence>MKSPLERQLGVPPFIMCARGETAIHLRFYMFVKNMLMFRNFFVMILIEVFFLLFHIYMFFLLFFTFKYF</sequence>
<protein>
    <submittedName>
        <fullName evidence="2">RCG51697</fullName>
    </submittedName>
</protein>
<keyword evidence="1" id="KW-1133">Transmembrane helix</keyword>
<evidence type="ECO:0000313" key="2">
    <source>
        <dbReference type="EMBL" id="EDL82735.1"/>
    </source>
</evidence>
<organism evidence="2 3">
    <name type="scientific">Rattus norvegicus</name>
    <name type="common">Rat</name>
    <dbReference type="NCBI Taxonomy" id="10116"/>
    <lineage>
        <taxon>Eukaryota</taxon>
        <taxon>Metazoa</taxon>
        <taxon>Chordata</taxon>
        <taxon>Craniata</taxon>
        <taxon>Vertebrata</taxon>
        <taxon>Euteleostomi</taxon>
        <taxon>Mammalia</taxon>
        <taxon>Eutheria</taxon>
        <taxon>Euarchontoglires</taxon>
        <taxon>Glires</taxon>
        <taxon>Rodentia</taxon>
        <taxon>Myomorpha</taxon>
        <taxon>Muroidea</taxon>
        <taxon>Muridae</taxon>
        <taxon>Murinae</taxon>
        <taxon>Rattus</taxon>
    </lineage>
</organism>
<name>A6KUV2_RAT</name>
<evidence type="ECO:0000313" key="3">
    <source>
        <dbReference type="Proteomes" id="UP000234681"/>
    </source>
</evidence>
<feature type="transmembrane region" description="Helical" evidence="1">
    <location>
        <begin position="41"/>
        <end position="66"/>
    </location>
</feature>
<evidence type="ECO:0000256" key="1">
    <source>
        <dbReference type="SAM" id="Phobius"/>
    </source>
</evidence>
<dbReference type="Proteomes" id="UP000234681">
    <property type="component" value="Unassembled WGS sequence"/>
</dbReference>
<proteinExistence type="predicted"/>
<accession>A6KUV2</accession>
<keyword evidence="1" id="KW-0472">Membrane</keyword>
<dbReference type="EMBL" id="CH474439">
    <property type="protein sequence ID" value="EDL82735.1"/>
    <property type="molecule type" value="Genomic_DNA"/>
</dbReference>